<gene>
    <name evidence="2" type="ORF">AMECASPLE_005225</name>
</gene>
<feature type="region of interest" description="Disordered" evidence="1">
    <location>
        <begin position="1"/>
        <end position="58"/>
    </location>
</feature>
<comment type="caution">
    <text evidence="2">The sequence shown here is derived from an EMBL/GenBank/DDBJ whole genome shotgun (WGS) entry which is preliminary data.</text>
</comment>
<proteinExistence type="predicted"/>
<organism evidence="2 3">
    <name type="scientific">Ameca splendens</name>
    <dbReference type="NCBI Taxonomy" id="208324"/>
    <lineage>
        <taxon>Eukaryota</taxon>
        <taxon>Metazoa</taxon>
        <taxon>Chordata</taxon>
        <taxon>Craniata</taxon>
        <taxon>Vertebrata</taxon>
        <taxon>Euteleostomi</taxon>
        <taxon>Actinopterygii</taxon>
        <taxon>Neopterygii</taxon>
        <taxon>Teleostei</taxon>
        <taxon>Neoteleostei</taxon>
        <taxon>Acanthomorphata</taxon>
        <taxon>Ovalentaria</taxon>
        <taxon>Atherinomorphae</taxon>
        <taxon>Cyprinodontiformes</taxon>
        <taxon>Goodeidae</taxon>
        <taxon>Ameca</taxon>
    </lineage>
</organism>
<sequence>MGAEEEGDEVEAWPPGKDRGENDGKGGGDCEREARRVNADSQTKDVATAGGREEHGKRAKVKGTFGQFKFKATVSVCLLLVKPHLPSPYTSTYNNNYCTLP</sequence>
<evidence type="ECO:0000256" key="1">
    <source>
        <dbReference type="SAM" id="MobiDB-lite"/>
    </source>
</evidence>
<reference evidence="2 3" key="1">
    <citation type="submission" date="2021-06" db="EMBL/GenBank/DDBJ databases">
        <authorList>
            <person name="Palmer J.M."/>
        </authorList>
    </citation>
    <scope>NUCLEOTIDE SEQUENCE [LARGE SCALE GENOMIC DNA]</scope>
    <source>
        <strain evidence="2 3">AS_MEX2019</strain>
        <tissue evidence="2">Muscle</tissue>
    </source>
</reference>
<accession>A0ABV0ZIT8</accession>
<evidence type="ECO:0000313" key="2">
    <source>
        <dbReference type="EMBL" id="MEQ2306158.1"/>
    </source>
</evidence>
<keyword evidence="3" id="KW-1185">Reference proteome</keyword>
<dbReference type="Proteomes" id="UP001469553">
    <property type="component" value="Unassembled WGS sequence"/>
</dbReference>
<name>A0ABV0ZIT8_9TELE</name>
<dbReference type="EMBL" id="JAHRIP010066068">
    <property type="protein sequence ID" value="MEQ2306158.1"/>
    <property type="molecule type" value="Genomic_DNA"/>
</dbReference>
<evidence type="ECO:0000313" key="3">
    <source>
        <dbReference type="Proteomes" id="UP001469553"/>
    </source>
</evidence>
<feature type="compositionally biased region" description="Basic and acidic residues" evidence="1">
    <location>
        <begin position="16"/>
        <end position="38"/>
    </location>
</feature>
<protein>
    <submittedName>
        <fullName evidence="2">Uncharacterized protein</fullName>
    </submittedName>
</protein>
<feature type="compositionally biased region" description="Acidic residues" evidence="1">
    <location>
        <begin position="1"/>
        <end position="11"/>
    </location>
</feature>